<evidence type="ECO:0000313" key="1">
    <source>
        <dbReference type="EMBL" id="KOS47795.1"/>
    </source>
</evidence>
<protein>
    <recommendedName>
        <fullName evidence="3">Reverse transcriptase Ty1/copia-type domain-containing protein</fullName>
    </recommendedName>
</protein>
<sequence>MTRLTFGMKIWIASYVKSVFMDDPCVYVKGKASQITIMMIYVVYVDDFIIAAPTDQEIKSFVDQLRQFYDMKDLGKPNST</sequence>
<dbReference type="OrthoDB" id="4363633at2759"/>
<evidence type="ECO:0000313" key="2">
    <source>
        <dbReference type="Proteomes" id="UP000037696"/>
    </source>
</evidence>
<reference evidence="1 2" key="1">
    <citation type="submission" date="2015-08" db="EMBL/GenBank/DDBJ databases">
        <title>Genome sequencing of Penicillium nordicum.</title>
        <authorList>
            <person name="Nguyen H.D."/>
            <person name="Seifert K.A."/>
        </authorList>
    </citation>
    <scope>NUCLEOTIDE SEQUENCE [LARGE SCALE GENOMIC DNA]</scope>
    <source>
        <strain evidence="1 2">DAOMC 185683</strain>
    </source>
</reference>
<gene>
    <name evidence="1" type="ORF">ACN38_g1272</name>
</gene>
<dbReference type="Proteomes" id="UP000037696">
    <property type="component" value="Unassembled WGS sequence"/>
</dbReference>
<proteinExistence type="predicted"/>
<comment type="caution">
    <text evidence="1">The sequence shown here is derived from an EMBL/GenBank/DDBJ whole genome shotgun (WGS) entry which is preliminary data.</text>
</comment>
<name>A0A0N0RZX6_9EURO</name>
<keyword evidence="2" id="KW-1185">Reference proteome</keyword>
<accession>A0A0N0RZX6</accession>
<dbReference type="AlphaFoldDB" id="A0A0N0RZX6"/>
<dbReference type="STRING" id="229535.A0A0N0RZX6"/>
<dbReference type="EMBL" id="LHQQ01000012">
    <property type="protein sequence ID" value="KOS47795.1"/>
    <property type="molecule type" value="Genomic_DNA"/>
</dbReference>
<evidence type="ECO:0008006" key="3">
    <source>
        <dbReference type="Google" id="ProtNLM"/>
    </source>
</evidence>
<organism evidence="1 2">
    <name type="scientific">Penicillium nordicum</name>
    <dbReference type="NCBI Taxonomy" id="229535"/>
    <lineage>
        <taxon>Eukaryota</taxon>
        <taxon>Fungi</taxon>
        <taxon>Dikarya</taxon>
        <taxon>Ascomycota</taxon>
        <taxon>Pezizomycotina</taxon>
        <taxon>Eurotiomycetes</taxon>
        <taxon>Eurotiomycetidae</taxon>
        <taxon>Eurotiales</taxon>
        <taxon>Aspergillaceae</taxon>
        <taxon>Penicillium</taxon>
    </lineage>
</organism>